<accession>A0A835CZW8</accession>
<evidence type="ECO:0000313" key="2">
    <source>
        <dbReference type="EMBL" id="KAF8378280.1"/>
    </source>
</evidence>
<organism evidence="2 3">
    <name type="scientific">Tetracentron sinense</name>
    <name type="common">Spur-leaf</name>
    <dbReference type="NCBI Taxonomy" id="13715"/>
    <lineage>
        <taxon>Eukaryota</taxon>
        <taxon>Viridiplantae</taxon>
        <taxon>Streptophyta</taxon>
        <taxon>Embryophyta</taxon>
        <taxon>Tracheophyta</taxon>
        <taxon>Spermatophyta</taxon>
        <taxon>Magnoliopsida</taxon>
        <taxon>Trochodendrales</taxon>
        <taxon>Trochodendraceae</taxon>
        <taxon>Tetracentron</taxon>
    </lineage>
</organism>
<name>A0A835CZW8_TETSI</name>
<dbReference type="Proteomes" id="UP000655225">
    <property type="component" value="Unassembled WGS sequence"/>
</dbReference>
<gene>
    <name evidence="2" type="ORF">HHK36_029619</name>
</gene>
<proteinExistence type="predicted"/>
<keyword evidence="3" id="KW-1185">Reference proteome</keyword>
<protein>
    <submittedName>
        <fullName evidence="2">Uncharacterized protein</fullName>
    </submittedName>
</protein>
<sequence length="67" mass="7315">MQSISSEGVDLGPLGRSSNAGEKKATFDVKLEKFDSTAKIKLPEDFLLLILVHIVDFGLYSVSAKFL</sequence>
<reference evidence="2 3" key="1">
    <citation type="submission" date="2020-04" db="EMBL/GenBank/DDBJ databases">
        <title>Plant Genome Project.</title>
        <authorList>
            <person name="Zhang R.-G."/>
        </authorList>
    </citation>
    <scope>NUCLEOTIDE SEQUENCE [LARGE SCALE GENOMIC DNA]</scope>
    <source>
        <strain evidence="2">YNK0</strain>
        <tissue evidence="2">Leaf</tissue>
    </source>
</reference>
<evidence type="ECO:0000256" key="1">
    <source>
        <dbReference type="SAM" id="MobiDB-lite"/>
    </source>
</evidence>
<evidence type="ECO:0000313" key="3">
    <source>
        <dbReference type="Proteomes" id="UP000655225"/>
    </source>
</evidence>
<dbReference type="EMBL" id="JABCRI010000023">
    <property type="protein sequence ID" value="KAF8378280.1"/>
    <property type="molecule type" value="Genomic_DNA"/>
</dbReference>
<dbReference type="AlphaFoldDB" id="A0A835CZW8"/>
<comment type="caution">
    <text evidence="2">The sequence shown here is derived from an EMBL/GenBank/DDBJ whole genome shotgun (WGS) entry which is preliminary data.</text>
</comment>
<feature type="region of interest" description="Disordered" evidence="1">
    <location>
        <begin position="1"/>
        <end position="20"/>
    </location>
</feature>